<dbReference type="Gene3D" id="3.40.30.10">
    <property type="entry name" value="Glutaredoxin"/>
    <property type="match status" value="1"/>
</dbReference>
<proteinExistence type="predicted"/>
<dbReference type="GO" id="GO:0016740">
    <property type="term" value="F:transferase activity"/>
    <property type="evidence" value="ECO:0007669"/>
    <property type="project" value="UniProtKB-KW"/>
</dbReference>
<evidence type="ECO:0000313" key="2">
    <source>
        <dbReference type="EMBL" id="TFU01332.1"/>
    </source>
</evidence>
<dbReference type="PANTHER" id="PTHR44051">
    <property type="entry name" value="GLUTATHIONE S-TRANSFERASE-RELATED"/>
    <property type="match status" value="1"/>
</dbReference>
<dbReference type="Gene3D" id="1.20.1050.10">
    <property type="match status" value="1"/>
</dbReference>
<dbReference type="Proteomes" id="UP000297737">
    <property type="component" value="Unassembled WGS sequence"/>
</dbReference>
<feature type="domain" description="GST N-terminal" evidence="1">
    <location>
        <begin position="1"/>
        <end position="80"/>
    </location>
</feature>
<evidence type="ECO:0000313" key="3">
    <source>
        <dbReference type="Proteomes" id="UP000297737"/>
    </source>
</evidence>
<dbReference type="SUPFAM" id="SSF47616">
    <property type="entry name" value="GST C-terminal domain-like"/>
    <property type="match status" value="1"/>
</dbReference>
<dbReference type="AlphaFoldDB" id="A0A4Y9EKJ4"/>
<dbReference type="RefSeq" id="WP_135246836.1">
    <property type="nucleotide sequence ID" value="NZ_SIHO01000003.1"/>
</dbReference>
<dbReference type="PROSITE" id="PS50404">
    <property type="entry name" value="GST_NTER"/>
    <property type="match status" value="1"/>
</dbReference>
<reference evidence="2 3" key="1">
    <citation type="submission" date="2019-02" db="EMBL/GenBank/DDBJ databases">
        <title>Polymorphobacter sp. isolated from the lake at the Tibet of China.</title>
        <authorList>
            <person name="Li A."/>
        </authorList>
    </citation>
    <scope>NUCLEOTIDE SEQUENCE [LARGE SCALE GENOMIC DNA]</scope>
    <source>
        <strain evidence="2 3">DJ1R-1</strain>
    </source>
</reference>
<dbReference type="Pfam" id="PF13417">
    <property type="entry name" value="GST_N_3"/>
    <property type="match status" value="1"/>
</dbReference>
<dbReference type="InterPro" id="IPR004045">
    <property type="entry name" value="Glutathione_S-Trfase_N"/>
</dbReference>
<keyword evidence="3" id="KW-1185">Reference proteome</keyword>
<comment type="caution">
    <text evidence="2">The sequence shown here is derived from an EMBL/GenBank/DDBJ whole genome shotgun (WGS) entry which is preliminary data.</text>
</comment>
<protein>
    <submittedName>
        <fullName evidence="2">Glutathione S-transferase</fullName>
    </submittedName>
</protein>
<dbReference type="EMBL" id="SIHO01000003">
    <property type="protein sequence ID" value="TFU01332.1"/>
    <property type="molecule type" value="Genomic_DNA"/>
</dbReference>
<dbReference type="PANTHER" id="PTHR44051:SF8">
    <property type="entry name" value="GLUTATHIONE S-TRANSFERASE GSTA"/>
    <property type="match status" value="1"/>
</dbReference>
<organism evidence="2 3">
    <name type="scientific">Glacieibacterium arshaanense</name>
    <dbReference type="NCBI Taxonomy" id="2511025"/>
    <lineage>
        <taxon>Bacteria</taxon>
        <taxon>Pseudomonadati</taxon>
        <taxon>Pseudomonadota</taxon>
        <taxon>Alphaproteobacteria</taxon>
        <taxon>Sphingomonadales</taxon>
        <taxon>Sphingosinicellaceae</taxon>
        <taxon>Glacieibacterium</taxon>
    </lineage>
</organism>
<gene>
    <name evidence="2" type="ORF">EUV02_13655</name>
</gene>
<dbReference type="Pfam" id="PF13410">
    <property type="entry name" value="GST_C_2"/>
    <property type="match status" value="1"/>
</dbReference>
<dbReference type="InterPro" id="IPR036249">
    <property type="entry name" value="Thioredoxin-like_sf"/>
</dbReference>
<dbReference type="InterPro" id="IPR036282">
    <property type="entry name" value="Glutathione-S-Trfase_C_sf"/>
</dbReference>
<accession>A0A4Y9EKJ4</accession>
<name>A0A4Y9EKJ4_9SPHN</name>
<keyword evidence="2" id="KW-0808">Transferase</keyword>
<evidence type="ECO:0000259" key="1">
    <source>
        <dbReference type="PROSITE" id="PS50404"/>
    </source>
</evidence>
<sequence>MQLLYSTTSPYARKLRVIIAELGLEVAFVETAAMENPPALRAANPLTKVPALITGPEAHQAIFDSPVIAAYLLSLDPKQTLLPATGDAHWQALTIEALCDGILDAAIGLRFEAAAGGTDRSPMWANRMRAAIDNAILALPARLAAYEKVAGDGFGYAQACAVVALEYLDFRFPDTDWRTAAPALAPFHKHWTDRASLATTRPA</sequence>
<dbReference type="SUPFAM" id="SSF52833">
    <property type="entry name" value="Thioredoxin-like"/>
    <property type="match status" value="1"/>
</dbReference>
<dbReference type="OrthoDB" id="9795329at2"/>